<reference evidence="1 2" key="1">
    <citation type="submission" date="2016-03" db="EMBL/GenBank/DDBJ databases">
        <title>EvidentialGene: Evidence-directed Construction of Genes on Genomes.</title>
        <authorList>
            <person name="Gilbert D.G."/>
            <person name="Choi J.-H."/>
            <person name="Mockaitis K."/>
            <person name="Colbourne J."/>
            <person name="Pfrender M."/>
        </authorList>
    </citation>
    <scope>NUCLEOTIDE SEQUENCE [LARGE SCALE GENOMIC DNA]</scope>
    <source>
        <strain evidence="1 2">Xinb3</strain>
        <tissue evidence="1">Complete organism</tissue>
    </source>
</reference>
<dbReference type="AlphaFoldDB" id="A0A0P5D2W8"/>
<comment type="caution">
    <text evidence="1">The sequence shown here is derived from an EMBL/GenBank/DDBJ whole genome shotgun (WGS) entry which is preliminary data.</text>
</comment>
<sequence length="58" mass="6705">MYLLLLFFCYCSYLHILICRNDSVYLYYTVPVDEHLAFLVTATETKAARKAESSLCST</sequence>
<keyword evidence="2" id="KW-1185">Reference proteome</keyword>
<proteinExistence type="predicted"/>
<protein>
    <submittedName>
        <fullName evidence="1">Uncharacterized protein</fullName>
    </submittedName>
</protein>
<accession>A0A0P5D2W8</accession>
<evidence type="ECO:0000313" key="2">
    <source>
        <dbReference type="Proteomes" id="UP000076858"/>
    </source>
</evidence>
<evidence type="ECO:0000313" key="1">
    <source>
        <dbReference type="EMBL" id="KZS13651.1"/>
    </source>
</evidence>
<organism evidence="1 2">
    <name type="scientific">Daphnia magna</name>
    <dbReference type="NCBI Taxonomy" id="35525"/>
    <lineage>
        <taxon>Eukaryota</taxon>
        <taxon>Metazoa</taxon>
        <taxon>Ecdysozoa</taxon>
        <taxon>Arthropoda</taxon>
        <taxon>Crustacea</taxon>
        <taxon>Branchiopoda</taxon>
        <taxon>Diplostraca</taxon>
        <taxon>Cladocera</taxon>
        <taxon>Anomopoda</taxon>
        <taxon>Daphniidae</taxon>
        <taxon>Daphnia</taxon>
    </lineage>
</organism>
<dbReference type="EMBL" id="LRGB01001036">
    <property type="protein sequence ID" value="KZS13651.1"/>
    <property type="molecule type" value="Genomic_DNA"/>
</dbReference>
<gene>
    <name evidence="1" type="ORF">APZ42_021023</name>
</gene>
<name>A0A0P5D2W8_9CRUS</name>
<dbReference type="Proteomes" id="UP000076858">
    <property type="component" value="Unassembled WGS sequence"/>
</dbReference>